<protein>
    <submittedName>
        <fullName evidence="2">Uncharacterized protein</fullName>
    </submittedName>
</protein>
<keyword evidence="3" id="KW-1185">Reference proteome</keyword>
<comment type="caution">
    <text evidence="2">The sequence shown here is derived from an EMBL/GenBank/DDBJ whole genome shotgun (WGS) entry which is preliminary data.</text>
</comment>
<feature type="compositionally biased region" description="Polar residues" evidence="1">
    <location>
        <begin position="1334"/>
        <end position="1350"/>
    </location>
</feature>
<evidence type="ECO:0000313" key="3">
    <source>
        <dbReference type="Proteomes" id="UP001642464"/>
    </source>
</evidence>
<evidence type="ECO:0000313" key="2">
    <source>
        <dbReference type="EMBL" id="CAK9052750.1"/>
    </source>
</evidence>
<dbReference type="Proteomes" id="UP001642464">
    <property type="component" value="Unassembled WGS sequence"/>
</dbReference>
<feature type="region of interest" description="Disordered" evidence="1">
    <location>
        <begin position="1314"/>
        <end position="1350"/>
    </location>
</feature>
<dbReference type="Pfam" id="PF13385">
    <property type="entry name" value="Laminin_G_3"/>
    <property type="match status" value="1"/>
</dbReference>
<dbReference type="InterPro" id="IPR013320">
    <property type="entry name" value="ConA-like_dom_sf"/>
</dbReference>
<dbReference type="Gene3D" id="2.60.120.200">
    <property type="match status" value="1"/>
</dbReference>
<proteinExistence type="predicted"/>
<organism evidence="2 3">
    <name type="scientific">Durusdinium trenchii</name>
    <dbReference type="NCBI Taxonomy" id="1381693"/>
    <lineage>
        <taxon>Eukaryota</taxon>
        <taxon>Sar</taxon>
        <taxon>Alveolata</taxon>
        <taxon>Dinophyceae</taxon>
        <taxon>Suessiales</taxon>
        <taxon>Symbiodiniaceae</taxon>
        <taxon>Durusdinium</taxon>
    </lineage>
</organism>
<accession>A0ABP0MMN1</accession>
<sequence>MTRLGDDVTGSFVTGQRTVGTSAVGLVASSTRATRGVQLKAAATNTGTVYVGHSSSVSSSNGVSLAAGEGLLLKVDDAAKVFLVATESDQPVEYLLANLEFWLPTHQRRAMWRAVTVATQDTTVSADGQLVSQVDEQGACAHRLSSPTGRQPTAGSDEGGRAYLKFSPNEYLRVHNSLGAFNWMHNGSPFCMLVWLRVAPGASTGAVFDSCRATTTGTTGVSLQYNSSGTLLFMVARQAAGSAIQHTTTATIDSDDGWVLVMLAYDGGPLAIIRIYSDGGENPLATELMTVSGGFDTGDASNDLHIGTRATVLSTGFDGDIGDVIFLSQAISEPELEELRLWKPSPTTAAVGYTLGNYATLGPAAVSGLAEWHDFGNRATQWQDSVGGTAVASEDDPVGVIENGLSTIAGVDLKRNFAYDGTASKRPLSKDAATNGSDRAAALFDGGSGSPDDELVGPNQPTGGASTWIYVARNLDSIKGSHYSRATGNQYLVKTGSEYLAGSGNDMRIVAHTSSSAPPNDEDPLFGMQSGSGEPMPGGGEVWEIITLRRDGKTWSLRWNGIQGESTFLNDGVFDSSRIGPSVNSDFEFDGYLGCRLRYTRALSDAEVALVEAGLAAEWGITHDVMPVPWDISDDFETVVDAAVPVTVWNDTLSTSYTVEAALRRAVDLAEREVSEGKYRATDTVWHFPTAGALAGVDVKPGWFVIQGTSVWRVLRASNQSLANRWRAECRTLEIDANETVTIEVATHSQTTSGAPQTTWSTFATGVVGRLQRNENTPGVEKQRRSDREQARLYTLAQYLLDTNYRVFDGTHYWNVTGYEQPDDIAALPGLPYVVVTLESETPDRFSSGDRSYSAVVRLAVYDHDFERGEALLERVRQRFDRAEMPAGNRTILQARLAWVFLDGLDLSTVQDDSALEFKQSITDGTGANEADKIWHDRRTLSAAASETLDLSGLTHTLFGSTVTIDLAKVKCLFIKNLATSTGEELLVGGAASDAFEVPFGNVAGGVVEVGPNSPLLLANLLDGWTVGSDVNLKIANTGSGDITYDIVIVAHITGWTLTETSNNPAYASSETGGAKTRVMGVKDAAGSMQGKLDDTTSQDASIKAGSSGTAKLYTDGSKYIEVDIIIDRFEVEVDPDEGEIVSFSAEFSATVFGDRVEARRAKQANPRDSSMQPDKAFGAQALKGINRVTAAATPWQVGGKTYYIAATVNSPAAWAEVCEHIKARRESPLSRLAGHLDKFNERQQEVLLRAAVEQETRVAEDPSGEEIDRFLNTLEGAAYLLWIGLRDRHPEFETPAEVMELIRDRSVEAQQKLDEAGGFTALKKPSGQEDSHNPATAVNGTLGQASIAS</sequence>
<feature type="region of interest" description="Disordered" evidence="1">
    <location>
        <begin position="424"/>
        <end position="461"/>
    </location>
</feature>
<evidence type="ECO:0000256" key="1">
    <source>
        <dbReference type="SAM" id="MobiDB-lite"/>
    </source>
</evidence>
<name>A0ABP0MMN1_9DINO</name>
<dbReference type="SUPFAM" id="SSF49899">
    <property type="entry name" value="Concanavalin A-like lectins/glucanases"/>
    <property type="match status" value="1"/>
</dbReference>
<gene>
    <name evidence="2" type="ORF">SCF082_LOCUS28823</name>
</gene>
<reference evidence="2 3" key="1">
    <citation type="submission" date="2024-02" db="EMBL/GenBank/DDBJ databases">
        <authorList>
            <person name="Chen Y."/>
            <person name="Shah S."/>
            <person name="Dougan E. K."/>
            <person name="Thang M."/>
            <person name="Chan C."/>
        </authorList>
    </citation>
    <scope>NUCLEOTIDE SEQUENCE [LARGE SCALE GENOMIC DNA]</scope>
</reference>
<dbReference type="EMBL" id="CAXAMM010022914">
    <property type="protein sequence ID" value="CAK9052750.1"/>
    <property type="molecule type" value="Genomic_DNA"/>
</dbReference>